<evidence type="ECO:0000313" key="8">
    <source>
        <dbReference type="EMBL" id="MCQ4633773.1"/>
    </source>
</evidence>
<dbReference type="Gene3D" id="3.40.50.300">
    <property type="entry name" value="P-loop containing nucleotide triphosphate hydrolases"/>
    <property type="match status" value="2"/>
</dbReference>
<evidence type="ECO:0000259" key="6">
    <source>
        <dbReference type="PROSITE" id="PS51192"/>
    </source>
</evidence>
<dbReference type="SMART" id="SM00490">
    <property type="entry name" value="HELICc"/>
    <property type="match status" value="1"/>
</dbReference>
<dbReference type="GO" id="GO:0004386">
    <property type="term" value="F:helicase activity"/>
    <property type="evidence" value="ECO:0007669"/>
    <property type="project" value="UniProtKB-KW"/>
</dbReference>
<dbReference type="Pfam" id="PF00270">
    <property type="entry name" value="DEAD"/>
    <property type="match status" value="1"/>
</dbReference>
<evidence type="ECO:0000313" key="9">
    <source>
        <dbReference type="Proteomes" id="UP000996601"/>
    </source>
</evidence>
<dbReference type="InterPro" id="IPR013689">
    <property type="entry name" value="RNA_helicase_ATP-dep_HrpB_C"/>
</dbReference>
<keyword evidence="4" id="KW-0067">ATP-binding</keyword>
<protein>
    <submittedName>
        <fullName evidence="8">ATP-dependent helicase HrpB</fullName>
    </submittedName>
</protein>
<comment type="caution">
    <text evidence="8">The sequence shown here is derived from an EMBL/GenBank/DDBJ whole genome shotgun (WGS) entry which is preliminary data.</text>
</comment>
<dbReference type="NCBIfam" id="TIGR01970">
    <property type="entry name" value="DEAH_box_HrpB"/>
    <property type="match status" value="1"/>
</dbReference>
<dbReference type="SUPFAM" id="SSF52540">
    <property type="entry name" value="P-loop containing nucleoside triphosphate hydrolases"/>
    <property type="match status" value="1"/>
</dbReference>
<keyword evidence="3 8" id="KW-0347">Helicase</keyword>
<keyword evidence="1" id="KW-0547">Nucleotide-binding</keyword>
<dbReference type="Gene3D" id="1.20.120.1080">
    <property type="match status" value="1"/>
</dbReference>
<dbReference type="EMBL" id="WHSB02000015">
    <property type="protein sequence ID" value="MCQ4633773.1"/>
    <property type="molecule type" value="Genomic_DNA"/>
</dbReference>
<dbReference type="PANTHER" id="PTHR43519:SF1">
    <property type="entry name" value="ATP-DEPENDENT RNA HELICASE HRPB"/>
    <property type="match status" value="1"/>
</dbReference>
<dbReference type="SMART" id="SM00487">
    <property type="entry name" value="DEXDc"/>
    <property type="match status" value="1"/>
</dbReference>
<proteinExistence type="predicted"/>
<evidence type="ECO:0000259" key="7">
    <source>
        <dbReference type="PROSITE" id="PS51194"/>
    </source>
</evidence>
<evidence type="ECO:0000256" key="2">
    <source>
        <dbReference type="ARBA" id="ARBA00022801"/>
    </source>
</evidence>
<keyword evidence="9" id="KW-1185">Reference proteome</keyword>
<dbReference type="CDD" id="cd18791">
    <property type="entry name" value="SF2_C_RHA"/>
    <property type="match status" value="1"/>
</dbReference>
<dbReference type="PROSITE" id="PS51192">
    <property type="entry name" value="HELICASE_ATP_BIND_1"/>
    <property type="match status" value="1"/>
</dbReference>
<dbReference type="InterPro" id="IPR010225">
    <property type="entry name" value="HrpB"/>
</dbReference>
<dbReference type="CDD" id="cd17990">
    <property type="entry name" value="DEXHc_HrpB"/>
    <property type="match status" value="1"/>
</dbReference>
<dbReference type="Pfam" id="PF08482">
    <property type="entry name" value="HrpB_C"/>
    <property type="match status" value="1"/>
</dbReference>
<evidence type="ECO:0000256" key="5">
    <source>
        <dbReference type="SAM" id="MobiDB-lite"/>
    </source>
</evidence>
<sequence>MASVIDTLPRLPVAEALPALGTALAVGTRAVLSAPPGAGKTTLVPLFLLGEAWRGDGRIILLEPRRLAARAAAGRMAALLGERVGDTVGYRMRLDNRVSAKTRIEVVTEGVFARMILDDPELPGIAAVLFDEFHERSLDADFGLALALDVQAALREDLRILVMSATLDVERVSALLDHPPAIVSEGRAFPVDVRYQDRPAGERIEDSMARAIIEAHRQESGSILAFLPGQAEITRTAERLDGRFGAETTVVPLFGNLSQKEQDAAIQPTSAGMRKIVLATSIAETSITIDGVRIVIDSGLQRLPVFEAATGITRLETVRVSRASADQRAGRAGRTEPGIAIRLWHAGQTAALPAFTPPQILSSDLSGFMLDLAHWGVSDPAALRLVDQPPAAAVEEARNLLRLLGALDAAGALTPAGKRIRELALPPRLAAMILHAAQDGEQVPAARLAVLLTEQGLGGPAIDIEERLRRFSNERGERAEAARRLAQRMADGFGKATRSAASMPGALLLHAFPDRVALQRGGRGRFVMANGRGAELPETERLAGAEMIVVADLTGQAGRQRILAAAEIDRAEVEAGLAEKIVREDQCVFDRPSRQVRARKVVRLGAMILEETPLPRPSGPKAALALADGVRQLGLQVLPFSREAAQLRDRIGFLHRSIGEPWPNTSDDALLAALETWFVPFQETARGIDEISSARLQDGLMALVPYEVQRDLARLGPTHFEAPTGQRHPIRYDGDEPVLAIRVQELFGLKQHPSVAGGRLPLLLELQSPAHRLIQTTRDLPGFWAGSWRDVRADMRGRYPRHPWPEDPAEAMPTTRVKPRGT</sequence>
<evidence type="ECO:0000256" key="1">
    <source>
        <dbReference type="ARBA" id="ARBA00022741"/>
    </source>
</evidence>
<dbReference type="InterPro" id="IPR007502">
    <property type="entry name" value="Helicase-assoc_dom"/>
</dbReference>
<evidence type="ECO:0000256" key="3">
    <source>
        <dbReference type="ARBA" id="ARBA00022806"/>
    </source>
</evidence>
<evidence type="ECO:0000256" key="4">
    <source>
        <dbReference type="ARBA" id="ARBA00022840"/>
    </source>
</evidence>
<dbReference type="SMART" id="SM00847">
    <property type="entry name" value="HA2"/>
    <property type="match status" value="1"/>
</dbReference>
<accession>A0ABT1REZ6</accession>
<dbReference type="InterPro" id="IPR001650">
    <property type="entry name" value="Helicase_C-like"/>
</dbReference>
<dbReference type="Pfam" id="PF00271">
    <property type="entry name" value="Helicase_C"/>
    <property type="match status" value="1"/>
</dbReference>
<dbReference type="PIRSF" id="PIRSF005496">
    <property type="entry name" value="ATP_hel_hrpB"/>
    <property type="match status" value="1"/>
</dbReference>
<dbReference type="InterPro" id="IPR027417">
    <property type="entry name" value="P-loop_NTPase"/>
</dbReference>
<dbReference type="InterPro" id="IPR014001">
    <property type="entry name" value="Helicase_ATP-bd"/>
</dbReference>
<feature type="domain" description="Helicase C-terminal" evidence="7">
    <location>
        <begin position="203"/>
        <end position="376"/>
    </location>
</feature>
<dbReference type="RefSeq" id="WP_256120395.1">
    <property type="nucleotide sequence ID" value="NZ_WHSB02000015.1"/>
</dbReference>
<keyword evidence="2" id="KW-0378">Hydrolase</keyword>
<name>A0ABT1REZ6_9HYPH</name>
<feature type="domain" description="Helicase ATP-binding" evidence="6">
    <location>
        <begin position="21"/>
        <end position="185"/>
    </location>
</feature>
<gene>
    <name evidence="8" type="primary">hrpB</name>
    <name evidence="8" type="ORF">GB927_027320</name>
</gene>
<reference evidence="8" key="1">
    <citation type="submission" date="2021-07" db="EMBL/GenBank/DDBJ databases">
        <title>Shinella sp. nov., a novel member of the genus Shinella from water.</title>
        <authorList>
            <person name="Deng Y."/>
        </authorList>
    </citation>
    <scope>NUCLEOTIDE SEQUENCE</scope>
    <source>
        <strain evidence="8">CPCC 100929</strain>
    </source>
</reference>
<dbReference type="PANTHER" id="PTHR43519">
    <property type="entry name" value="ATP-DEPENDENT RNA HELICASE HRPB"/>
    <property type="match status" value="1"/>
</dbReference>
<feature type="region of interest" description="Disordered" evidence="5">
    <location>
        <begin position="799"/>
        <end position="822"/>
    </location>
</feature>
<dbReference type="Proteomes" id="UP000996601">
    <property type="component" value="Unassembled WGS sequence"/>
</dbReference>
<dbReference type="InterPro" id="IPR011545">
    <property type="entry name" value="DEAD/DEAH_box_helicase_dom"/>
</dbReference>
<organism evidence="8 9">
    <name type="scientific">Shinella lacus</name>
    <dbReference type="NCBI Taxonomy" id="2654216"/>
    <lineage>
        <taxon>Bacteria</taxon>
        <taxon>Pseudomonadati</taxon>
        <taxon>Pseudomonadota</taxon>
        <taxon>Alphaproteobacteria</taxon>
        <taxon>Hyphomicrobiales</taxon>
        <taxon>Rhizobiaceae</taxon>
        <taxon>Shinella</taxon>
    </lineage>
</organism>
<dbReference type="InterPro" id="IPR049614">
    <property type="entry name" value="HrpB_DEXH"/>
</dbReference>
<dbReference type="PROSITE" id="PS51194">
    <property type="entry name" value="HELICASE_CTER"/>
    <property type="match status" value="1"/>
</dbReference>